<name>A0A9P4NYU8_9PEZI</name>
<protein>
    <submittedName>
        <fullName evidence="2">Uncharacterized protein</fullName>
    </submittedName>
</protein>
<evidence type="ECO:0000313" key="3">
    <source>
        <dbReference type="Proteomes" id="UP000800235"/>
    </source>
</evidence>
<keyword evidence="3" id="KW-1185">Reference proteome</keyword>
<organism evidence="2 3">
    <name type="scientific">Tothia fuscella</name>
    <dbReference type="NCBI Taxonomy" id="1048955"/>
    <lineage>
        <taxon>Eukaryota</taxon>
        <taxon>Fungi</taxon>
        <taxon>Dikarya</taxon>
        <taxon>Ascomycota</taxon>
        <taxon>Pezizomycotina</taxon>
        <taxon>Dothideomycetes</taxon>
        <taxon>Pleosporomycetidae</taxon>
        <taxon>Venturiales</taxon>
        <taxon>Cylindrosympodiaceae</taxon>
        <taxon>Tothia</taxon>
    </lineage>
</organism>
<feature type="compositionally biased region" description="Basic and acidic residues" evidence="1">
    <location>
        <begin position="97"/>
        <end position="141"/>
    </location>
</feature>
<reference evidence="2" key="1">
    <citation type="journal article" date="2020" name="Stud. Mycol.">
        <title>101 Dothideomycetes genomes: a test case for predicting lifestyles and emergence of pathogens.</title>
        <authorList>
            <person name="Haridas S."/>
            <person name="Albert R."/>
            <person name="Binder M."/>
            <person name="Bloem J."/>
            <person name="Labutti K."/>
            <person name="Salamov A."/>
            <person name="Andreopoulos B."/>
            <person name="Baker S."/>
            <person name="Barry K."/>
            <person name="Bills G."/>
            <person name="Bluhm B."/>
            <person name="Cannon C."/>
            <person name="Castanera R."/>
            <person name="Culley D."/>
            <person name="Daum C."/>
            <person name="Ezra D."/>
            <person name="Gonzalez J."/>
            <person name="Henrissat B."/>
            <person name="Kuo A."/>
            <person name="Liang C."/>
            <person name="Lipzen A."/>
            <person name="Lutzoni F."/>
            <person name="Magnuson J."/>
            <person name="Mondo S."/>
            <person name="Nolan M."/>
            <person name="Ohm R."/>
            <person name="Pangilinan J."/>
            <person name="Park H.-J."/>
            <person name="Ramirez L."/>
            <person name="Alfaro M."/>
            <person name="Sun H."/>
            <person name="Tritt A."/>
            <person name="Yoshinaga Y."/>
            <person name="Zwiers L.-H."/>
            <person name="Turgeon B."/>
            <person name="Goodwin S."/>
            <person name="Spatafora J."/>
            <person name="Crous P."/>
            <person name="Grigoriev I."/>
        </authorList>
    </citation>
    <scope>NUCLEOTIDE SEQUENCE</scope>
    <source>
        <strain evidence="2">CBS 130266</strain>
    </source>
</reference>
<evidence type="ECO:0000256" key="1">
    <source>
        <dbReference type="SAM" id="MobiDB-lite"/>
    </source>
</evidence>
<accession>A0A9P4NYU8</accession>
<evidence type="ECO:0000313" key="2">
    <source>
        <dbReference type="EMBL" id="KAF2434266.1"/>
    </source>
</evidence>
<dbReference type="AlphaFoldDB" id="A0A9P4NYU8"/>
<feature type="region of interest" description="Disordered" evidence="1">
    <location>
        <begin position="97"/>
        <end position="147"/>
    </location>
</feature>
<dbReference type="Proteomes" id="UP000800235">
    <property type="component" value="Unassembled WGS sequence"/>
</dbReference>
<gene>
    <name evidence="2" type="ORF">EJ08DRAFT_693809</name>
</gene>
<proteinExistence type="predicted"/>
<comment type="caution">
    <text evidence="2">The sequence shown here is derived from an EMBL/GenBank/DDBJ whole genome shotgun (WGS) entry which is preliminary data.</text>
</comment>
<dbReference type="EMBL" id="MU007017">
    <property type="protein sequence ID" value="KAF2434266.1"/>
    <property type="molecule type" value="Genomic_DNA"/>
</dbReference>
<sequence length="147" mass="17285">MYPIGDYMKNPTRATLRAYFTGVLKHYQDQLRTIDILKQGYQNEFQDAMGYTNIGEEQNRQVRKRCEQYYYRDIERIKKIIKETGERLTELKEKMREKEREAAEVKAEVKAKAKAEEGGGIGGRREEGGGKLKEREDERCSTIRPKQ</sequence>